<proteinExistence type="predicted"/>
<organism evidence="1 2">
    <name type="scientific">Clitoria ternatea</name>
    <name type="common">Butterfly pea</name>
    <dbReference type="NCBI Taxonomy" id="43366"/>
    <lineage>
        <taxon>Eukaryota</taxon>
        <taxon>Viridiplantae</taxon>
        <taxon>Streptophyta</taxon>
        <taxon>Embryophyta</taxon>
        <taxon>Tracheophyta</taxon>
        <taxon>Spermatophyta</taxon>
        <taxon>Magnoliopsida</taxon>
        <taxon>eudicotyledons</taxon>
        <taxon>Gunneridae</taxon>
        <taxon>Pentapetalae</taxon>
        <taxon>rosids</taxon>
        <taxon>fabids</taxon>
        <taxon>Fabales</taxon>
        <taxon>Fabaceae</taxon>
        <taxon>Papilionoideae</taxon>
        <taxon>50 kb inversion clade</taxon>
        <taxon>NPAAA clade</taxon>
        <taxon>indigoferoid/millettioid clade</taxon>
        <taxon>Phaseoleae</taxon>
        <taxon>Clitoria</taxon>
    </lineage>
</organism>
<name>A0AAN9IHG4_CLITE</name>
<dbReference type="AlphaFoldDB" id="A0AAN9IHG4"/>
<accession>A0AAN9IHG4</accession>
<protein>
    <submittedName>
        <fullName evidence="1">Uncharacterized protein</fullName>
    </submittedName>
</protein>
<dbReference type="Proteomes" id="UP001359559">
    <property type="component" value="Unassembled WGS sequence"/>
</dbReference>
<reference evidence="1 2" key="1">
    <citation type="submission" date="2024-01" db="EMBL/GenBank/DDBJ databases">
        <title>The genomes of 5 underutilized Papilionoideae crops provide insights into root nodulation and disease resistance.</title>
        <authorList>
            <person name="Yuan L."/>
        </authorList>
    </citation>
    <scope>NUCLEOTIDE SEQUENCE [LARGE SCALE GENOMIC DNA]</scope>
    <source>
        <strain evidence="1">LY-2023</strain>
        <tissue evidence="1">Leaf</tissue>
    </source>
</reference>
<dbReference type="EMBL" id="JAYKXN010000006">
    <property type="protein sequence ID" value="KAK7278724.1"/>
    <property type="molecule type" value="Genomic_DNA"/>
</dbReference>
<evidence type="ECO:0000313" key="2">
    <source>
        <dbReference type="Proteomes" id="UP001359559"/>
    </source>
</evidence>
<comment type="caution">
    <text evidence="1">The sequence shown here is derived from an EMBL/GenBank/DDBJ whole genome shotgun (WGS) entry which is preliminary data.</text>
</comment>
<sequence>MHVGVLALHFLDKVYWRYLHGLHITLTRLNSTLTEFTYTGDAITVRNPNKFIEFRYDSVEASAFYQDVGFAFQSLHSTRATKTCRIGP</sequence>
<evidence type="ECO:0000313" key="1">
    <source>
        <dbReference type="EMBL" id="KAK7278724.1"/>
    </source>
</evidence>
<gene>
    <name evidence="1" type="ORF">RJT34_23760</name>
</gene>
<keyword evidence="2" id="KW-1185">Reference proteome</keyword>